<evidence type="ECO:0000256" key="3">
    <source>
        <dbReference type="ARBA" id="ARBA00022833"/>
    </source>
</evidence>
<evidence type="ECO:0000256" key="2">
    <source>
        <dbReference type="ARBA" id="ARBA00022771"/>
    </source>
</evidence>
<evidence type="ECO:0000256" key="1">
    <source>
        <dbReference type="ARBA" id="ARBA00022723"/>
    </source>
</evidence>
<dbReference type="Proteomes" id="UP001530293">
    <property type="component" value="Unassembled WGS sequence"/>
</dbReference>
<dbReference type="PANTHER" id="PTHR20922">
    <property type="entry name" value="DNL-TYPE ZINC FINGER PROTEIN"/>
    <property type="match status" value="1"/>
</dbReference>
<reference evidence="7 8" key="1">
    <citation type="submission" date="2024-10" db="EMBL/GenBank/DDBJ databases">
        <title>Updated reference genomes for cyclostephanoid diatoms.</title>
        <authorList>
            <person name="Roberts W.R."/>
            <person name="Alverson A.J."/>
        </authorList>
    </citation>
    <scope>NUCLEOTIDE SEQUENCE [LARGE SCALE GENOMIC DNA]</scope>
    <source>
        <strain evidence="7 8">AJA232-27</strain>
    </source>
</reference>
<gene>
    <name evidence="7" type="ORF">ACHAWU_009824</name>
</gene>
<evidence type="ECO:0000313" key="7">
    <source>
        <dbReference type="EMBL" id="KAL3759677.1"/>
    </source>
</evidence>
<keyword evidence="8" id="KW-1185">Reference proteome</keyword>
<keyword evidence="1" id="KW-0479">Metal-binding</keyword>
<dbReference type="GO" id="GO:0008270">
    <property type="term" value="F:zinc ion binding"/>
    <property type="evidence" value="ECO:0007669"/>
    <property type="project" value="UniProtKB-KW"/>
</dbReference>
<evidence type="ECO:0000259" key="6">
    <source>
        <dbReference type="PROSITE" id="PS51501"/>
    </source>
</evidence>
<feature type="domain" description="DNL-type" evidence="6">
    <location>
        <begin position="115"/>
        <end position="211"/>
    </location>
</feature>
<organism evidence="7 8">
    <name type="scientific">Discostella pseudostelligera</name>
    <dbReference type="NCBI Taxonomy" id="259834"/>
    <lineage>
        <taxon>Eukaryota</taxon>
        <taxon>Sar</taxon>
        <taxon>Stramenopiles</taxon>
        <taxon>Ochrophyta</taxon>
        <taxon>Bacillariophyta</taxon>
        <taxon>Coscinodiscophyceae</taxon>
        <taxon>Thalassiosirophycidae</taxon>
        <taxon>Stephanodiscales</taxon>
        <taxon>Stephanodiscaceae</taxon>
        <taxon>Discostella</taxon>
    </lineage>
</organism>
<keyword evidence="2 4" id="KW-0863">Zinc-finger</keyword>
<dbReference type="InterPro" id="IPR024158">
    <property type="entry name" value="Mt_import_TIM15"/>
</dbReference>
<dbReference type="InterPro" id="IPR007853">
    <property type="entry name" value="Znf_DNL-typ"/>
</dbReference>
<keyword evidence="3" id="KW-0862">Zinc</keyword>
<dbReference type="PANTHER" id="PTHR20922:SF13">
    <property type="entry name" value="DNL-TYPE ZINC FINGER PROTEIN"/>
    <property type="match status" value="1"/>
</dbReference>
<evidence type="ECO:0000256" key="5">
    <source>
        <dbReference type="SAM" id="MobiDB-lite"/>
    </source>
</evidence>
<dbReference type="EMBL" id="JALLBG020000199">
    <property type="protein sequence ID" value="KAL3759677.1"/>
    <property type="molecule type" value="Genomic_DNA"/>
</dbReference>
<feature type="region of interest" description="Disordered" evidence="5">
    <location>
        <begin position="84"/>
        <end position="107"/>
    </location>
</feature>
<evidence type="ECO:0000256" key="4">
    <source>
        <dbReference type="PROSITE-ProRule" id="PRU00834"/>
    </source>
</evidence>
<evidence type="ECO:0000313" key="8">
    <source>
        <dbReference type="Proteomes" id="UP001530293"/>
    </source>
</evidence>
<dbReference type="Pfam" id="PF05180">
    <property type="entry name" value="zf-DNL"/>
    <property type="match status" value="1"/>
</dbReference>
<dbReference type="AlphaFoldDB" id="A0ABD3M7W5"/>
<comment type="caution">
    <text evidence="7">The sequence shown here is derived from an EMBL/GenBank/DDBJ whole genome shotgun (WGS) entry which is preliminary data.</text>
</comment>
<protein>
    <recommendedName>
        <fullName evidence="6">DNL-type domain-containing protein</fullName>
    </recommendedName>
</protein>
<dbReference type="PROSITE" id="PS51501">
    <property type="entry name" value="ZF_DNL"/>
    <property type="match status" value="1"/>
</dbReference>
<name>A0ABD3M7W5_9STRA</name>
<proteinExistence type="predicted"/>
<sequence length="211" mass="23390">MPSPSSVNSLLMCAHHRVARLFQNRARLDLAKRSFYSVAYQRDKPSIPSPAPSSRPVHFSHCLHNNKCDGRLSDRNELAHQFLESRSNDVRNTSENNTSHDVGESFTDIPGTTNTKAKTLAIIYTCKVCNTRSAKQFTEKAYKHGVVLVKCPGCQNHHLIADRLGWFEDKGVDGQGWDVEKLLAEAGENVKAVSGNDVLELTLDDIAGTKT</sequence>
<accession>A0ABD3M7W5</accession>
<feature type="compositionally biased region" description="Polar residues" evidence="5">
    <location>
        <begin position="90"/>
        <end position="100"/>
    </location>
</feature>